<dbReference type="SMART" id="SM00332">
    <property type="entry name" value="PP2Cc"/>
    <property type="match status" value="1"/>
</dbReference>
<accession>A0AAD1YA32</accession>
<organism evidence="5 6">
    <name type="scientific">Euplotes crassus</name>
    <dbReference type="NCBI Taxonomy" id="5936"/>
    <lineage>
        <taxon>Eukaryota</taxon>
        <taxon>Sar</taxon>
        <taxon>Alveolata</taxon>
        <taxon>Ciliophora</taxon>
        <taxon>Intramacronucleata</taxon>
        <taxon>Spirotrichea</taxon>
        <taxon>Hypotrichia</taxon>
        <taxon>Euplotida</taxon>
        <taxon>Euplotidae</taxon>
        <taxon>Moneuplotes</taxon>
    </lineage>
</organism>
<feature type="compositionally biased region" description="Polar residues" evidence="3">
    <location>
        <begin position="26"/>
        <end position="35"/>
    </location>
</feature>
<sequence length="621" mass="70875">MCRIPPPTLIEFERRRLAKLPPQELISPQSQNGNFKKNHRRLNDKKPKINKMFEGSEQLHTQSKYMAQNYTNLSSSHQLFENKVTSHPKINSQKEVIGKFCMQTPIGMTTQNWAGQGPLSINQRTNLDSMKKLHSSRKKIRNILKNSSCIRDQKIFEPEYFTKRFSSPVNNEANKNLEIPFIKKDSRMISRNGSVIVKNSDRCGHKQQYSIFDEIKKPKKVVSREIYIRKQKHLFRKKSRSKTVRGSQGAKSMKYKPVLKTINKCVVKDTAVESWTGYSMRNPLKVNQDSYVISKDLLEDPESIDVTSVIYENEQTHLFCVCDGHGDDGKSVSEYIKSRFPNNIKRFFNKGILSIPEIIEKAVNRTDKLIEKSKVEDYHSGSTLTGILVKGRSFFPFNVGDSRCALIKFKTLNDKVLYDKEKEKKIINSGGNVEENKLLRDESSGIFQDVNSSKITDEAGAFGQSNLQCRFEVQALTKDHNCEVDREVRRIYQNGGRIEKNKATSGIGGVGPLRVWFRHEQKPGLAMTRSIGDHQAREIGVIATPEIGEKQEITELDYGVLVASDGIFEVLNHSTIAQLLWEERGCIQTACKSICELARQKWNSKMGSIDDITCLIIEFAH</sequence>
<protein>
    <recommendedName>
        <fullName evidence="4">PPM-type phosphatase domain-containing protein</fullName>
    </recommendedName>
</protein>
<dbReference type="InterPro" id="IPR001932">
    <property type="entry name" value="PPM-type_phosphatase-like_dom"/>
</dbReference>
<dbReference type="GO" id="GO:0016020">
    <property type="term" value="C:membrane"/>
    <property type="evidence" value="ECO:0007669"/>
    <property type="project" value="UniProtKB-SubCell"/>
</dbReference>
<keyword evidence="2" id="KW-0472">Membrane</keyword>
<gene>
    <name evidence="5" type="ORF">ECRASSUSDP1_LOCUS28491</name>
</gene>
<dbReference type="PROSITE" id="PS51746">
    <property type="entry name" value="PPM_2"/>
    <property type="match status" value="1"/>
</dbReference>
<dbReference type="GO" id="GO:0004722">
    <property type="term" value="F:protein serine/threonine phosphatase activity"/>
    <property type="evidence" value="ECO:0007669"/>
    <property type="project" value="InterPro"/>
</dbReference>
<evidence type="ECO:0000259" key="4">
    <source>
        <dbReference type="PROSITE" id="PS51746"/>
    </source>
</evidence>
<reference evidence="5" key="1">
    <citation type="submission" date="2023-07" db="EMBL/GenBank/DDBJ databases">
        <authorList>
            <consortium name="AG Swart"/>
            <person name="Singh M."/>
            <person name="Singh A."/>
            <person name="Seah K."/>
            <person name="Emmerich C."/>
        </authorList>
    </citation>
    <scope>NUCLEOTIDE SEQUENCE</scope>
    <source>
        <strain evidence="5">DP1</strain>
    </source>
</reference>
<dbReference type="Gene3D" id="3.60.40.10">
    <property type="entry name" value="PPM-type phosphatase domain"/>
    <property type="match status" value="1"/>
</dbReference>
<proteinExistence type="predicted"/>
<dbReference type="Pfam" id="PF00481">
    <property type="entry name" value="PP2C"/>
    <property type="match status" value="2"/>
</dbReference>
<comment type="subcellular location">
    <subcellularLocation>
        <location evidence="1">Membrane</location>
    </subcellularLocation>
</comment>
<dbReference type="Proteomes" id="UP001295684">
    <property type="component" value="Unassembled WGS sequence"/>
</dbReference>
<dbReference type="EMBL" id="CAMPGE010029399">
    <property type="protein sequence ID" value="CAI2386866.1"/>
    <property type="molecule type" value="Genomic_DNA"/>
</dbReference>
<dbReference type="SUPFAM" id="SSF81606">
    <property type="entry name" value="PP2C-like"/>
    <property type="match status" value="1"/>
</dbReference>
<feature type="region of interest" description="Disordered" evidence="3">
    <location>
        <begin position="25"/>
        <end position="45"/>
    </location>
</feature>
<evidence type="ECO:0000313" key="6">
    <source>
        <dbReference type="Proteomes" id="UP001295684"/>
    </source>
</evidence>
<dbReference type="InterPro" id="IPR015655">
    <property type="entry name" value="PP2C"/>
</dbReference>
<comment type="caution">
    <text evidence="5">The sequence shown here is derived from an EMBL/GenBank/DDBJ whole genome shotgun (WGS) entry which is preliminary data.</text>
</comment>
<keyword evidence="6" id="KW-1185">Reference proteome</keyword>
<evidence type="ECO:0000256" key="3">
    <source>
        <dbReference type="SAM" id="MobiDB-lite"/>
    </source>
</evidence>
<evidence type="ECO:0000256" key="1">
    <source>
        <dbReference type="ARBA" id="ARBA00004370"/>
    </source>
</evidence>
<evidence type="ECO:0000313" key="5">
    <source>
        <dbReference type="EMBL" id="CAI2386866.1"/>
    </source>
</evidence>
<feature type="domain" description="PPM-type phosphatase" evidence="4">
    <location>
        <begin position="269"/>
        <end position="619"/>
    </location>
</feature>
<dbReference type="InterPro" id="IPR036457">
    <property type="entry name" value="PPM-type-like_dom_sf"/>
</dbReference>
<dbReference type="PANTHER" id="PTHR47992">
    <property type="entry name" value="PROTEIN PHOSPHATASE"/>
    <property type="match status" value="1"/>
</dbReference>
<evidence type="ECO:0000256" key="2">
    <source>
        <dbReference type="ARBA" id="ARBA00023136"/>
    </source>
</evidence>
<dbReference type="CDD" id="cd00143">
    <property type="entry name" value="PP2Cc"/>
    <property type="match status" value="1"/>
</dbReference>
<name>A0AAD1YA32_EUPCR</name>
<dbReference type="AlphaFoldDB" id="A0AAD1YA32"/>